<name>A0AAV9FA64_ACOCL</name>
<gene>
    <name evidence="2" type="ORF">QJS10_CPA03g01371</name>
</gene>
<sequence length="184" mass="20571">MLACLITLSVSRHPRVQLMPLGLVPALTWILAAVVEVMPTTTVERDITFSSSKTFARHKNREEMNTYAESGKQLEELIASKPIIAISRAKGKVFEVPIGELNIASIVAMLVIVEAVERERMRGEREKYRWLVMSLGIVTWLLFVDLNVRDNTPDSDAIGLVHRVLAFVNAAVFIACVSVYCFLL</sequence>
<dbReference type="Proteomes" id="UP001180020">
    <property type="component" value="Unassembled WGS sequence"/>
</dbReference>
<feature type="transmembrane region" description="Helical" evidence="1">
    <location>
        <begin position="18"/>
        <end position="35"/>
    </location>
</feature>
<keyword evidence="1" id="KW-1133">Transmembrane helix</keyword>
<dbReference type="EMBL" id="JAUJYO010000003">
    <property type="protein sequence ID" value="KAK1321472.1"/>
    <property type="molecule type" value="Genomic_DNA"/>
</dbReference>
<feature type="transmembrane region" description="Helical" evidence="1">
    <location>
        <begin position="164"/>
        <end position="183"/>
    </location>
</feature>
<organism evidence="2 3">
    <name type="scientific">Acorus calamus</name>
    <name type="common">Sweet flag</name>
    <dbReference type="NCBI Taxonomy" id="4465"/>
    <lineage>
        <taxon>Eukaryota</taxon>
        <taxon>Viridiplantae</taxon>
        <taxon>Streptophyta</taxon>
        <taxon>Embryophyta</taxon>
        <taxon>Tracheophyta</taxon>
        <taxon>Spermatophyta</taxon>
        <taxon>Magnoliopsida</taxon>
        <taxon>Liliopsida</taxon>
        <taxon>Acoraceae</taxon>
        <taxon>Acorus</taxon>
    </lineage>
</organism>
<evidence type="ECO:0000256" key="1">
    <source>
        <dbReference type="SAM" id="Phobius"/>
    </source>
</evidence>
<evidence type="ECO:0000313" key="3">
    <source>
        <dbReference type="Proteomes" id="UP001180020"/>
    </source>
</evidence>
<keyword evidence="1" id="KW-0472">Membrane</keyword>
<proteinExistence type="predicted"/>
<feature type="transmembrane region" description="Helical" evidence="1">
    <location>
        <begin position="128"/>
        <end position="144"/>
    </location>
</feature>
<dbReference type="AlphaFoldDB" id="A0AAV9FA64"/>
<keyword evidence="1" id="KW-0812">Transmembrane</keyword>
<comment type="caution">
    <text evidence="2">The sequence shown here is derived from an EMBL/GenBank/DDBJ whole genome shotgun (WGS) entry which is preliminary data.</text>
</comment>
<protein>
    <submittedName>
        <fullName evidence="2">Uncharacterized protein</fullName>
    </submittedName>
</protein>
<reference evidence="2" key="1">
    <citation type="journal article" date="2023" name="Nat. Commun.">
        <title>Diploid and tetraploid genomes of Acorus and the evolution of monocots.</title>
        <authorList>
            <person name="Ma L."/>
            <person name="Liu K.W."/>
            <person name="Li Z."/>
            <person name="Hsiao Y.Y."/>
            <person name="Qi Y."/>
            <person name="Fu T."/>
            <person name="Tang G.D."/>
            <person name="Zhang D."/>
            <person name="Sun W.H."/>
            <person name="Liu D.K."/>
            <person name="Li Y."/>
            <person name="Chen G.Z."/>
            <person name="Liu X.D."/>
            <person name="Liao X.Y."/>
            <person name="Jiang Y.T."/>
            <person name="Yu X."/>
            <person name="Hao Y."/>
            <person name="Huang J."/>
            <person name="Zhao X.W."/>
            <person name="Ke S."/>
            <person name="Chen Y.Y."/>
            <person name="Wu W.L."/>
            <person name="Hsu J.L."/>
            <person name="Lin Y.F."/>
            <person name="Huang M.D."/>
            <person name="Li C.Y."/>
            <person name="Huang L."/>
            <person name="Wang Z.W."/>
            <person name="Zhao X."/>
            <person name="Zhong W.Y."/>
            <person name="Peng D.H."/>
            <person name="Ahmad S."/>
            <person name="Lan S."/>
            <person name="Zhang J.S."/>
            <person name="Tsai W.C."/>
            <person name="Van de Peer Y."/>
            <person name="Liu Z.J."/>
        </authorList>
    </citation>
    <scope>NUCLEOTIDE SEQUENCE</scope>
    <source>
        <strain evidence="2">CP</strain>
    </source>
</reference>
<accession>A0AAV9FA64</accession>
<keyword evidence="3" id="KW-1185">Reference proteome</keyword>
<reference evidence="2" key="2">
    <citation type="submission" date="2023-06" db="EMBL/GenBank/DDBJ databases">
        <authorList>
            <person name="Ma L."/>
            <person name="Liu K.-W."/>
            <person name="Li Z."/>
            <person name="Hsiao Y.-Y."/>
            <person name="Qi Y."/>
            <person name="Fu T."/>
            <person name="Tang G."/>
            <person name="Zhang D."/>
            <person name="Sun W.-H."/>
            <person name="Liu D.-K."/>
            <person name="Li Y."/>
            <person name="Chen G.-Z."/>
            <person name="Liu X.-D."/>
            <person name="Liao X.-Y."/>
            <person name="Jiang Y.-T."/>
            <person name="Yu X."/>
            <person name="Hao Y."/>
            <person name="Huang J."/>
            <person name="Zhao X.-W."/>
            <person name="Ke S."/>
            <person name="Chen Y.-Y."/>
            <person name="Wu W.-L."/>
            <person name="Hsu J.-L."/>
            <person name="Lin Y.-F."/>
            <person name="Huang M.-D."/>
            <person name="Li C.-Y."/>
            <person name="Huang L."/>
            <person name="Wang Z.-W."/>
            <person name="Zhao X."/>
            <person name="Zhong W.-Y."/>
            <person name="Peng D.-H."/>
            <person name="Ahmad S."/>
            <person name="Lan S."/>
            <person name="Zhang J.-S."/>
            <person name="Tsai W.-C."/>
            <person name="Van De Peer Y."/>
            <person name="Liu Z.-J."/>
        </authorList>
    </citation>
    <scope>NUCLEOTIDE SEQUENCE</scope>
    <source>
        <strain evidence="2">CP</strain>
        <tissue evidence="2">Leaves</tissue>
    </source>
</reference>
<evidence type="ECO:0000313" key="2">
    <source>
        <dbReference type="EMBL" id="KAK1321472.1"/>
    </source>
</evidence>